<reference evidence="2 3" key="1">
    <citation type="submission" date="2015-11" db="EMBL/GenBank/DDBJ databases">
        <title>Genomic analysis of 38 Legionella species identifies large and diverse effector repertoires.</title>
        <authorList>
            <person name="Burstein D."/>
            <person name="Amaro F."/>
            <person name="Zusman T."/>
            <person name="Lifshitz Z."/>
            <person name="Cohen O."/>
            <person name="Gilbert J.A."/>
            <person name="Pupko T."/>
            <person name="Shuman H.A."/>
            <person name="Segal G."/>
        </authorList>
    </citation>
    <scope>NUCLEOTIDE SEQUENCE [LARGE SCALE GENOMIC DNA]</scope>
    <source>
        <strain evidence="2 3">Mt.St.Helens-9</strain>
    </source>
</reference>
<dbReference type="RefSeq" id="WP_058484341.1">
    <property type="nucleotide sequence ID" value="NZ_CAAAII010000011.1"/>
</dbReference>
<organism evidence="2 3">
    <name type="scientific">Legionella spiritensis</name>
    <dbReference type="NCBI Taxonomy" id="452"/>
    <lineage>
        <taxon>Bacteria</taxon>
        <taxon>Pseudomonadati</taxon>
        <taxon>Pseudomonadota</taxon>
        <taxon>Gammaproteobacteria</taxon>
        <taxon>Legionellales</taxon>
        <taxon>Legionellaceae</taxon>
        <taxon>Legionella</taxon>
    </lineage>
</organism>
<name>A0A0W0YYW9_LEGSP</name>
<evidence type="ECO:0000256" key="1">
    <source>
        <dbReference type="SAM" id="SignalP"/>
    </source>
</evidence>
<protein>
    <recommendedName>
        <fullName evidence="4">Secreted protein</fullName>
    </recommendedName>
</protein>
<keyword evidence="1" id="KW-0732">Signal</keyword>
<dbReference type="EMBL" id="LNYX01000031">
    <property type="protein sequence ID" value="KTD61822.1"/>
    <property type="molecule type" value="Genomic_DNA"/>
</dbReference>
<evidence type="ECO:0000313" key="3">
    <source>
        <dbReference type="Proteomes" id="UP000054877"/>
    </source>
</evidence>
<keyword evidence="3" id="KW-1185">Reference proteome</keyword>
<dbReference type="AlphaFoldDB" id="A0A0W0YYW9"/>
<evidence type="ECO:0008006" key="4">
    <source>
        <dbReference type="Google" id="ProtNLM"/>
    </source>
</evidence>
<proteinExistence type="predicted"/>
<evidence type="ECO:0000313" key="2">
    <source>
        <dbReference type="EMBL" id="KTD61822.1"/>
    </source>
</evidence>
<feature type="signal peptide" evidence="1">
    <location>
        <begin position="1"/>
        <end position="23"/>
    </location>
</feature>
<comment type="caution">
    <text evidence="2">The sequence shown here is derived from an EMBL/GenBank/DDBJ whole genome shotgun (WGS) entry which is preliminary data.</text>
</comment>
<gene>
    <name evidence="2" type="ORF">Lspi_2452</name>
</gene>
<sequence>MKKTTIISMLSVLLSGIVINSFAATNVQLRNPTNYCGLLTVDYIGPHSGSYSSTFLSASSYPIFSMGATEDSTITKVVLQGGPGCGGTEFTGTITCSLNNTKPLKNNIAVNLAINSVNSLYCVLNDA</sequence>
<dbReference type="Proteomes" id="UP000054877">
    <property type="component" value="Unassembled WGS sequence"/>
</dbReference>
<feature type="chain" id="PRO_5006918121" description="Secreted protein" evidence="1">
    <location>
        <begin position="24"/>
        <end position="127"/>
    </location>
</feature>
<accession>A0A0W0YYW9</accession>
<dbReference type="PATRIC" id="fig|452.5.peg.2704"/>